<proteinExistence type="predicted"/>
<gene>
    <name evidence="2" type="ORF">GCM10010260_27510</name>
</gene>
<reference evidence="2" key="1">
    <citation type="journal article" date="2014" name="Int. J. Syst. Evol. Microbiol.">
        <title>Complete genome sequence of Corynebacterium casei LMG S-19264T (=DSM 44701T), isolated from a smear-ripened cheese.</title>
        <authorList>
            <consortium name="US DOE Joint Genome Institute (JGI-PGF)"/>
            <person name="Walter F."/>
            <person name="Albersmeier A."/>
            <person name="Kalinowski J."/>
            <person name="Ruckert C."/>
        </authorList>
    </citation>
    <scope>NUCLEOTIDE SEQUENCE</scope>
    <source>
        <strain evidence="2">JCM 4369</strain>
    </source>
</reference>
<comment type="caution">
    <text evidence="2">The sequence shown here is derived from an EMBL/GenBank/DDBJ whole genome shotgun (WGS) entry which is preliminary data.</text>
</comment>
<name>A0A918I9K1_9ACTN</name>
<evidence type="ECO:0000256" key="1">
    <source>
        <dbReference type="SAM" id="MobiDB-lite"/>
    </source>
</evidence>
<dbReference type="Proteomes" id="UP000618795">
    <property type="component" value="Unassembled WGS sequence"/>
</dbReference>
<keyword evidence="3" id="KW-1185">Reference proteome</keyword>
<dbReference type="EMBL" id="BMTD01000005">
    <property type="protein sequence ID" value="GGU91602.1"/>
    <property type="molecule type" value="Genomic_DNA"/>
</dbReference>
<dbReference type="AlphaFoldDB" id="A0A918I9K1"/>
<organism evidence="2 3">
    <name type="scientific">Streptomyces filipinensis</name>
    <dbReference type="NCBI Taxonomy" id="66887"/>
    <lineage>
        <taxon>Bacteria</taxon>
        <taxon>Bacillati</taxon>
        <taxon>Actinomycetota</taxon>
        <taxon>Actinomycetes</taxon>
        <taxon>Kitasatosporales</taxon>
        <taxon>Streptomycetaceae</taxon>
        <taxon>Streptomyces</taxon>
    </lineage>
</organism>
<reference evidence="2" key="2">
    <citation type="submission" date="2020-09" db="EMBL/GenBank/DDBJ databases">
        <authorList>
            <person name="Sun Q."/>
            <person name="Ohkuma M."/>
        </authorList>
    </citation>
    <scope>NUCLEOTIDE SEQUENCE</scope>
    <source>
        <strain evidence="2">JCM 4369</strain>
    </source>
</reference>
<dbReference type="InterPro" id="IPR011037">
    <property type="entry name" value="Pyrv_Knase-like_insert_dom_sf"/>
</dbReference>
<dbReference type="RefSeq" id="WP_191873781.1">
    <property type="nucleotide sequence ID" value="NZ_BMTD01000005.1"/>
</dbReference>
<evidence type="ECO:0000313" key="2">
    <source>
        <dbReference type="EMBL" id="GGU91602.1"/>
    </source>
</evidence>
<protein>
    <recommendedName>
        <fullName evidence="4">Molybdenum cofactor biosysynthesis protein</fullName>
    </recommendedName>
</protein>
<evidence type="ECO:0000313" key="3">
    <source>
        <dbReference type="Proteomes" id="UP000618795"/>
    </source>
</evidence>
<accession>A0A918I9K1</accession>
<feature type="region of interest" description="Disordered" evidence="1">
    <location>
        <begin position="163"/>
        <end position="184"/>
    </location>
</feature>
<evidence type="ECO:0008006" key="4">
    <source>
        <dbReference type="Google" id="ProtNLM"/>
    </source>
</evidence>
<feature type="compositionally biased region" description="Basic and acidic residues" evidence="1">
    <location>
        <begin position="163"/>
        <end position="177"/>
    </location>
</feature>
<sequence length="184" mass="19281">MPRVEILQLLVSPVHRLAGRPGDGMPELPSGELVTAVQVRAGLGLVGDRYFNQPAHRNASITLMAVERFPQGEPYAADLLRTRRNVLLRGVDIDACVGATVFLDCGAGPVELAVRGAARPCAWMDTTLGPGAQRALRGGGGVRCRPLTDGTLTVGPALFGVREPGRAEAPDAARRDPGAATGTR</sequence>
<dbReference type="SUPFAM" id="SSF50800">
    <property type="entry name" value="PK beta-barrel domain-like"/>
    <property type="match status" value="1"/>
</dbReference>